<dbReference type="Proteomes" id="UP000218366">
    <property type="component" value="Unassembled WGS sequence"/>
</dbReference>
<dbReference type="AlphaFoldDB" id="A0A2A4B867"/>
<evidence type="ECO:0000256" key="1">
    <source>
        <dbReference type="SAM" id="MobiDB-lite"/>
    </source>
</evidence>
<evidence type="ECO:0000313" key="2">
    <source>
        <dbReference type="EMBL" id="PCD03958.1"/>
    </source>
</evidence>
<feature type="compositionally biased region" description="Pro residues" evidence="1">
    <location>
        <begin position="9"/>
        <end position="34"/>
    </location>
</feature>
<proteinExistence type="predicted"/>
<name>A0A2A4B867_9SPHN</name>
<comment type="caution">
    <text evidence="2">The sequence shown here is derived from an EMBL/GenBank/DDBJ whole genome shotgun (WGS) entry which is preliminary data.</text>
</comment>
<reference evidence="2 3" key="1">
    <citation type="submission" date="2017-09" db="EMBL/GenBank/DDBJ databases">
        <title>Sphingomonas spermidinifaciens 9NM-10, whole genome shotgun sequence.</title>
        <authorList>
            <person name="Feng G."/>
            <person name="Zhu H."/>
        </authorList>
    </citation>
    <scope>NUCLEOTIDE SEQUENCE [LARGE SCALE GENOMIC DNA]</scope>
    <source>
        <strain evidence="2 3">9NM-10</strain>
    </source>
</reference>
<evidence type="ECO:0000313" key="3">
    <source>
        <dbReference type="Proteomes" id="UP000218366"/>
    </source>
</evidence>
<keyword evidence="3" id="KW-1185">Reference proteome</keyword>
<sequence>MVPGERSVPPRPPPSVPPRLPPKPPPSPPPPPPSSWAEAGVAAIVSARAAVVNRMDRMSCLLIGSDTRTAAPAHFIPGGRLFYRRVTQAPQTRPRP</sequence>
<accession>A0A2A4B867</accession>
<dbReference type="EMBL" id="NWMW01000001">
    <property type="protein sequence ID" value="PCD03958.1"/>
    <property type="molecule type" value="Genomic_DNA"/>
</dbReference>
<gene>
    <name evidence="2" type="ORF">COC42_06460</name>
</gene>
<protein>
    <submittedName>
        <fullName evidence="2">Uncharacterized protein</fullName>
    </submittedName>
</protein>
<organism evidence="2 3">
    <name type="scientific">Sphingomonas spermidinifaciens</name>
    <dbReference type="NCBI Taxonomy" id="1141889"/>
    <lineage>
        <taxon>Bacteria</taxon>
        <taxon>Pseudomonadati</taxon>
        <taxon>Pseudomonadota</taxon>
        <taxon>Alphaproteobacteria</taxon>
        <taxon>Sphingomonadales</taxon>
        <taxon>Sphingomonadaceae</taxon>
        <taxon>Sphingomonas</taxon>
    </lineage>
</organism>
<feature type="region of interest" description="Disordered" evidence="1">
    <location>
        <begin position="1"/>
        <end position="37"/>
    </location>
</feature>